<dbReference type="PANTHER" id="PTHR43463:SF1">
    <property type="entry name" value="NICOTINATE-NUCLEOTIDE--DIMETHYLBENZIMIDAZOLE PHOSPHORIBOSYLTRANSFERASE"/>
    <property type="match status" value="1"/>
</dbReference>
<dbReference type="Proteomes" id="UP000823902">
    <property type="component" value="Unassembled WGS sequence"/>
</dbReference>
<dbReference type="InterPro" id="IPR003200">
    <property type="entry name" value="Nict_dMeBzImd_PRibTrfase"/>
</dbReference>
<reference evidence="11" key="1">
    <citation type="journal article" date="2021" name="PeerJ">
        <title>Extensive microbial diversity within the chicken gut microbiome revealed by metagenomics and culture.</title>
        <authorList>
            <person name="Gilroy R."/>
            <person name="Ravi A."/>
            <person name="Getino M."/>
            <person name="Pursley I."/>
            <person name="Horton D.L."/>
            <person name="Alikhan N.F."/>
            <person name="Baker D."/>
            <person name="Gharbi K."/>
            <person name="Hall N."/>
            <person name="Watson M."/>
            <person name="Adriaenssens E.M."/>
            <person name="Foster-Nyarko E."/>
            <person name="Jarju S."/>
            <person name="Secka A."/>
            <person name="Antonio M."/>
            <person name="Oren A."/>
            <person name="Chaudhuri R.R."/>
            <person name="La Ragione R."/>
            <person name="Hildebrand F."/>
            <person name="Pallen M.J."/>
        </authorList>
    </citation>
    <scope>NUCLEOTIDE SEQUENCE</scope>
    <source>
        <strain evidence="11">CHK196-7946</strain>
    </source>
</reference>
<dbReference type="InterPro" id="IPR036087">
    <property type="entry name" value="Nict_dMeBzImd_PRibTrfase_sf"/>
</dbReference>
<dbReference type="InterPro" id="IPR023195">
    <property type="entry name" value="Nict_dMeBzImd_PRibTrfase_N"/>
</dbReference>
<comment type="function">
    <text evidence="1">Catalyzes the synthesis of alpha-ribazole-5'-phosphate from nicotinate mononucleotide (NAMN) and 5,6-dimethylbenzimidazole (DMB).</text>
</comment>
<keyword evidence="7 11" id="KW-0328">Glycosyltransferase</keyword>
<evidence type="ECO:0000256" key="10">
    <source>
        <dbReference type="NCBIfam" id="TIGR03160"/>
    </source>
</evidence>
<dbReference type="NCBIfam" id="NF000996">
    <property type="entry name" value="PRK00105.1"/>
    <property type="match status" value="1"/>
</dbReference>
<organism evidence="11 12">
    <name type="scientific">Candidatus Mediterraneibacter faecavium</name>
    <dbReference type="NCBI Taxonomy" id="2838668"/>
    <lineage>
        <taxon>Bacteria</taxon>
        <taxon>Bacillati</taxon>
        <taxon>Bacillota</taxon>
        <taxon>Clostridia</taxon>
        <taxon>Lachnospirales</taxon>
        <taxon>Lachnospiraceae</taxon>
        <taxon>Mediterraneibacter</taxon>
    </lineage>
</organism>
<dbReference type="PANTHER" id="PTHR43463">
    <property type="entry name" value="NICOTINATE-NUCLEOTIDE--DIMETHYLBENZIMIDAZOLE PHOSPHORIBOSYLTRANSFERASE"/>
    <property type="match status" value="1"/>
</dbReference>
<dbReference type="FunFam" id="3.40.50.10210:FF:000001">
    <property type="entry name" value="Nicotinate-nucleotide--dimethylbenzimidazole phosphoribosyltransferase"/>
    <property type="match status" value="1"/>
</dbReference>
<evidence type="ECO:0000313" key="11">
    <source>
        <dbReference type="EMBL" id="HJC74564.1"/>
    </source>
</evidence>
<evidence type="ECO:0000256" key="8">
    <source>
        <dbReference type="ARBA" id="ARBA00022679"/>
    </source>
</evidence>
<accession>A0A9D2Q7X7</accession>
<keyword evidence="6" id="KW-0169">Cobalamin biosynthesis</keyword>
<keyword evidence="8 11" id="KW-0808">Transferase</keyword>
<protein>
    <recommendedName>
        <fullName evidence="5 10">Nicotinate-nucleotide--dimethylbenzimidazole phosphoribosyltransferase</fullName>
        <ecNumber evidence="4 10">2.4.2.21</ecNumber>
    </recommendedName>
</protein>
<evidence type="ECO:0000256" key="1">
    <source>
        <dbReference type="ARBA" id="ARBA00002197"/>
    </source>
</evidence>
<proteinExistence type="inferred from homology"/>
<gene>
    <name evidence="11" type="primary">cobT</name>
    <name evidence="11" type="ORF">H9697_06410</name>
</gene>
<dbReference type="EMBL" id="DWVY01000031">
    <property type="protein sequence ID" value="HJC74564.1"/>
    <property type="molecule type" value="Genomic_DNA"/>
</dbReference>
<evidence type="ECO:0000256" key="9">
    <source>
        <dbReference type="ARBA" id="ARBA00047340"/>
    </source>
</evidence>
<evidence type="ECO:0000256" key="4">
    <source>
        <dbReference type="ARBA" id="ARBA00011991"/>
    </source>
</evidence>
<evidence type="ECO:0000256" key="7">
    <source>
        <dbReference type="ARBA" id="ARBA00022676"/>
    </source>
</evidence>
<dbReference type="EC" id="2.4.2.21" evidence="4 10"/>
<evidence type="ECO:0000256" key="5">
    <source>
        <dbReference type="ARBA" id="ARBA00015486"/>
    </source>
</evidence>
<dbReference type="CDD" id="cd02439">
    <property type="entry name" value="DMB-PRT_CobT"/>
    <property type="match status" value="1"/>
</dbReference>
<dbReference type="Gene3D" id="3.40.50.10210">
    <property type="match status" value="1"/>
</dbReference>
<dbReference type="Pfam" id="PF02277">
    <property type="entry name" value="DBI_PRT"/>
    <property type="match status" value="1"/>
</dbReference>
<dbReference type="AlphaFoldDB" id="A0A9D2Q7X7"/>
<comment type="pathway">
    <text evidence="2">Nucleoside biosynthesis; alpha-ribazole biosynthesis; alpha-ribazole from 5,6-dimethylbenzimidazole: step 1/2.</text>
</comment>
<dbReference type="GO" id="GO:0009236">
    <property type="term" value="P:cobalamin biosynthetic process"/>
    <property type="evidence" value="ECO:0007669"/>
    <property type="project" value="UniProtKB-UniRule"/>
</dbReference>
<comment type="caution">
    <text evidence="11">The sequence shown here is derived from an EMBL/GenBank/DDBJ whole genome shotgun (WGS) entry which is preliminary data.</text>
</comment>
<reference evidence="11" key="2">
    <citation type="submission" date="2021-04" db="EMBL/GenBank/DDBJ databases">
        <authorList>
            <person name="Gilroy R."/>
        </authorList>
    </citation>
    <scope>NUCLEOTIDE SEQUENCE</scope>
    <source>
        <strain evidence="11">CHK196-7946</strain>
    </source>
</reference>
<comment type="catalytic activity">
    <reaction evidence="9">
        <text>5,6-dimethylbenzimidazole + nicotinate beta-D-ribonucleotide = alpha-ribazole 5'-phosphate + nicotinate + H(+)</text>
        <dbReference type="Rhea" id="RHEA:11196"/>
        <dbReference type="ChEBI" id="CHEBI:15378"/>
        <dbReference type="ChEBI" id="CHEBI:15890"/>
        <dbReference type="ChEBI" id="CHEBI:32544"/>
        <dbReference type="ChEBI" id="CHEBI:57502"/>
        <dbReference type="ChEBI" id="CHEBI:57918"/>
        <dbReference type="EC" id="2.4.2.21"/>
    </reaction>
</comment>
<evidence type="ECO:0000256" key="3">
    <source>
        <dbReference type="ARBA" id="ARBA00007110"/>
    </source>
</evidence>
<evidence type="ECO:0000313" key="12">
    <source>
        <dbReference type="Proteomes" id="UP000823902"/>
    </source>
</evidence>
<dbReference type="Gene3D" id="1.10.1610.10">
    <property type="match status" value="1"/>
</dbReference>
<dbReference type="SUPFAM" id="SSF52733">
    <property type="entry name" value="Nicotinate mononucleotide:5,6-dimethylbenzimidazole phosphoribosyltransferase (CobT)"/>
    <property type="match status" value="1"/>
</dbReference>
<evidence type="ECO:0000256" key="2">
    <source>
        <dbReference type="ARBA" id="ARBA00005049"/>
    </source>
</evidence>
<dbReference type="NCBIfam" id="TIGR03160">
    <property type="entry name" value="cobT_DBIPRT"/>
    <property type="match status" value="1"/>
</dbReference>
<dbReference type="GO" id="GO:0008939">
    <property type="term" value="F:nicotinate-nucleotide-dimethylbenzimidazole phosphoribosyltransferase activity"/>
    <property type="evidence" value="ECO:0007669"/>
    <property type="project" value="UniProtKB-UniRule"/>
</dbReference>
<dbReference type="InterPro" id="IPR017846">
    <property type="entry name" value="Nict_dMeBzImd_PRibTrfase_bact"/>
</dbReference>
<comment type="similarity">
    <text evidence="3">Belongs to the CobT family.</text>
</comment>
<evidence type="ECO:0000256" key="6">
    <source>
        <dbReference type="ARBA" id="ARBA00022573"/>
    </source>
</evidence>
<name>A0A9D2Q7X7_9FIRM</name>
<sequence length="364" mass="38651">MAGEYENELRDRIEKICPADKKSMADAAAHWKTVGKPLYSLGKLEDAVIRMAGIRGTADYRIGKKGLVIMCADNGVVAEGVTQTGQEVTAIVAENFTRRATSVCLMAEIAGADLFPVDIGMASDVPAVTKTEYKVMSGTKDMLYEPAMTREQAARAVLTGIHMVEKLAGEEYDLLATGEMGIGNTTTSSAVAAVLLEKDATEVTGRGAGLSAEGLDRKVDVIRRSIGLHHPDREDVLDVLSKVGGLDIAGLAGVFLGGALYHIPVIIDGFISSVAALCAAKLCPAAADYMMPSHKSGEPAGGMVLDALELSPFIDCNMSLGEGSGAVAVIPLLEMGLAVYREMSTFDEIHVEQYEDFNEEMKQE</sequence>